<gene>
    <name evidence="2" type="ORF">GCM10022277_28810</name>
</gene>
<reference evidence="3" key="1">
    <citation type="journal article" date="2019" name="Int. J. Syst. Evol. Microbiol.">
        <title>The Global Catalogue of Microorganisms (GCM) 10K type strain sequencing project: providing services to taxonomists for standard genome sequencing and annotation.</title>
        <authorList>
            <consortium name="The Broad Institute Genomics Platform"/>
            <consortium name="The Broad Institute Genome Sequencing Center for Infectious Disease"/>
            <person name="Wu L."/>
            <person name="Ma J."/>
        </authorList>
    </citation>
    <scope>NUCLEOTIDE SEQUENCE [LARGE SCALE GENOMIC DNA]</scope>
    <source>
        <strain evidence="3">JCM 17551</strain>
    </source>
</reference>
<evidence type="ECO:0000259" key="1">
    <source>
        <dbReference type="PROSITE" id="PS50404"/>
    </source>
</evidence>
<name>A0ABP7MWR9_9GAMM</name>
<dbReference type="Proteomes" id="UP001501565">
    <property type="component" value="Unassembled WGS sequence"/>
</dbReference>
<evidence type="ECO:0000313" key="3">
    <source>
        <dbReference type="Proteomes" id="UP001501565"/>
    </source>
</evidence>
<dbReference type="PROSITE" id="PS00195">
    <property type="entry name" value="GLUTAREDOXIN_1"/>
    <property type="match status" value="1"/>
</dbReference>
<keyword evidence="3" id="KW-1185">Reference proteome</keyword>
<dbReference type="PROSITE" id="PS51354">
    <property type="entry name" value="GLUTAREDOXIN_2"/>
    <property type="match status" value="1"/>
</dbReference>
<sequence>MSNAKNITNLSLYHFEACPYCARTRQAIQHLELDIPKYDIRSNPAKRTELIRKGGLGQVPCLKIETSDGNTEWLYESSDIIKYLNSNADIIRKQTQQYA</sequence>
<organism evidence="2 3">
    <name type="scientific">Litoribacillus peritrichatus</name>
    <dbReference type="NCBI Taxonomy" id="718191"/>
    <lineage>
        <taxon>Bacteria</taxon>
        <taxon>Pseudomonadati</taxon>
        <taxon>Pseudomonadota</taxon>
        <taxon>Gammaproteobacteria</taxon>
        <taxon>Oceanospirillales</taxon>
        <taxon>Oceanospirillaceae</taxon>
        <taxon>Litoribacillus</taxon>
    </lineage>
</organism>
<evidence type="ECO:0000313" key="2">
    <source>
        <dbReference type="EMBL" id="GAA3930338.1"/>
    </source>
</evidence>
<comment type="caution">
    <text evidence="2">The sequence shown here is derived from an EMBL/GenBank/DDBJ whole genome shotgun (WGS) entry which is preliminary data.</text>
</comment>
<dbReference type="Pfam" id="PF13417">
    <property type="entry name" value="GST_N_3"/>
    <property type="match status" value="1"/>
</dbReference>
<protein>
    <recommendedName>
        <fullName evidence="1">GST N-terminal domain-containing protein</fullName>
    </recommendedName>
</protein>
<dbReference type="Gene3D" id="3.40.30.10">
    <property type="entry name" value="Glutaredoxin"/>
    <property type="match status" value="1"/>
</dbReference>
<dbReference type="InterPro" id="IPR036249">
    <property type="entry name" value="Thioredoxin-like_sf"/>
</dbReference>
<dbReference type="InterPro" id="IPR011767">
    <property type="entry name" value="GLR_AS"/>
</dbReference>
<accession>A0ABP7MWR9</accession>
<dbReference type="RefSeq" id="WP_344799255.1">
    <property type="nucleotide sequence ID" value="NZ_BAABBN010000007.1"/>
</dbReference>
<dbReference type="SUPFAM" id="SSF52833">
    <property type="entry name" value="Thioredoxin-like"/>
    <property type="match status" value="1"/>
</dbReference>
<feature type="domain" description="GST N-terminal" evidence="1">
    <location>
        <begin position="8"/>
        <end position="92"/>
    </location>
</feature>
<dbReference type="EMBL" id="BAABBN010000007">
    <property type="protein sequence ID" value="GAA3930338.1"/>
    <property type="molecule type" value="Genomic_DNA"/>
</dbReference>
<dbReference type="InterPro" id="IPR004045">
    <property type="entry name" value="Glutathione_S-Trfase_N"/>
</dbReference>
<proteinExistence type="predicted"/>
<dbReference type="PROSITE" id="PS50404">
    <property type="entry name" value="GST_NTER"/>
    <property type="match status" value="1"/>
</dbReference>